<sequence length="355" mass="38530">MRGVSNHRTLPAAALGLALFITALPVLAQDTLNESVRLVGRFHVEPGRITAEWPGSLIEIRFEGARLDVAIHDAGENNLLVEVDGKLERLETQPGTHTYTVVNDDKPSTHVVRLIRRTEAAFGRTELTAIVTDGRLLPPRGERRRLLVVGDSISAGYGVEGLSPDCGFDADLQNQYLTFGAVAARNLDADIITLAVSGAGLVRNYDGSTQRTMAELVYRLLPSASTATPLPPADVVVIHLGTNDFADGSRPADFTDAYEALLGEIRATSPTAMIYAAMGPMLRPDDQNAAVVAIEAAVEARRRADDEQIVPIRFGWELKPEDLGCDWHPSAVAQAHMAAELEWRIRDDIGWEDPS</sequence>
<dbReference type="Gene3D" id="3.40.50.1110">
    <property type="entry name" value="SGNH hydrolase"/>
    <property type="match status" value="1"/>
</dbReference>
<protein>
    <recommendedName>
        <fullName evidence="6">SGNH hydrolase-type esterase domain-containing protein</fullName>
    </recommendedName>
</protein>
<dbReference type="Proteomes" id="UP000305887">
    <property type="component" value="Unassembled WGS sequence"/>
</dbReference>
<feature type="domain" description="Carbohydrate esterase 2 N-terminal" evidence="3">
    <location>
        <begin position="39"/>
        <end position="139"/>
    </location>
</feature>
<evidence type="ECO:0000259" key="2">
    <source>
        <dbReference type="Pfam" id="PF13472"/>
    </source>
</evidence>
<evidence type="ECO:0000256" key="1">
    <source>
        <dbReference type="SAM" id="SignalP"/>
    </source>
</evidence>
<dbReference type="EMBL" id="VDFU01000045">
    <property type="protein sequence ID" value="TNC45944.1"/>
    <property type="molecule type" value="Genomic_DNA"/>
</dbReference>
<dbReference type="AlphaFoldDB" id="A0A5C4MQD7"/>
<dbReference type="InterPro" id="IPR036514">
    <property type="entry name" value="SGNH_hydro_sf"/>
</dbReference>
<accession>A0A5C4MQD7</accession>
<dbReference type="CDD" id="cd01831">
    <property type="entry name" value="Endoglucanase_E_like"/>
    <property type="match status" value="1"/>
</dbReference>
<dbReference type="InterPro" id="IPR040794">
    <property type="entry name" value="CE2_N"/>
</dbReference>
<proteinExistence type="predicted"/>
<evidence type="ECO:0000313" key="4">
    <source>
        <dbReference type="EMBL" id="TNC45944.1"/>
    </source>
</evidence>
<gene>
    <name evidence="4" type="ORF">FHG66_19935</name>
</gene>
<keyword evidence="5" id="KW-1185">Reference proteome</keyword>
<feature type="signal peptide" evidence="1">
    <location>
        <begin position="1"/>
        <end position="28"/>
    </location>
</feature>
<dbReference type="GO" id="GO:0052689">
    <property type="term" value="F:carboxylic ester hydrolase activity"/>
    <property type="evidence" value="ECO:0007669"/>
    <property type="project" value="InterPro"/>
</dbReference>
<dbReference type="PANTHER" id="PTHR37834:SF2">
    <property type="entry name" value="ESTERASE, SGNH HYDROLASE-TYPE"/>
    <property type="match status" value="1"/>
</dbReference>
<evidence type="ECO:0000313" key="5">
    <source>
        <dbReference type="Proteomes" id="UP000305887"/>
    </source>
</evidence>
<dbReference type="Gene3D" id="2.60.120.260">
    <property type="entry name" value="Galactose-binding domain-like"/>
    <property type="match status" value="1"/>
</dbReference>
<comment type="caution">
    <text evidence="4">The sequence shown here is derived from an EMBL/GenBank/DDBJ whole genome shotgun (WGS) entry which is preliminary data.</text>
</comment>
<name>A0A5C4MQD7_9RHOB</name>
<dbReference type="InterPro" id="IPR037461">
    <property type="entry name" value="CtCE2-like_dom"/>
</dbReference>
<feature type="chain" id="PRO_5022748860" description="SGNH hydrolase-type esterase domain-containing protein" evidence="1">
    <location>
        <begin position="29"/>
        <end position="355"/>
    </location>
</feature>
<dbReference type="RefSeq" id="WP_139078878.1">
    <property type="nucleotide sequence ID" value="NZ_VDFU01000045.1"/>
</dbReference>
<feature type="domain" description="SGNH hydrolase-type esterase" evidence="2">
    <location>
        <begin position="148"/>
        <end position="332"/>
    </location>
</feature>
<organism evidence="4 5">
    <name type="scientific">Rubellimicrobium rubrum</name>
    <dbReference type="NCBI Taxonomy" id="2585369"/>
    <lineage>
        <taxon>Bacteria</taxon>
        <taxon>Pseudomonadati</taxon>
        <taxon>Pseudomonadota</taxon>
        <taxon>Alphaproteobacteria</taxon>
        <taxon>Rhodobacterales</taxon>
        <taxon>Roseobacteraceae</taxon>
        <taxon>Rubellimicrobium</taxon>
    </lineage>
</organism>
<dbReference type="SUPFAM" id="SSF52266">
    <property type="entry name" value="SGNH hydrolase"/>
    <property type="match status" value="1"/>
</dbReference>
<dbReference type="InterPro" id="IPR013830">
    <property type="entry name" value="SGNH_hydro"/>
</dbReference>
<dbReference type="PANTHER" id="PTHR37834">
    <property type="entry name" value="GDSL-LIKE LIPASE/ACYLHYDROLASE DOMAIN PROTEIN (AFU_ORTHOLOGUE AFUA_2G00620)"/>
    <property type="match status" value="1"/>
</dbReference>
<dbReference type="InterPro" id="IPR052762">
    <property type="entry name" value="PCW_deacetylase/CE"/>
</dbReference>
<dbReference type="OrthoDB" id="9801375at2"/>
<dbReference type="Pfam" id="PF17996">
    <property type="entry name" value="CE2_N"/>
    <property type="match status" value="1"/>
</dbReference>
<dbReference type="Pfam" id="PF13472">
    <property type="entry name" value="Lipase_GDSL_2"/>
    <property type="match status" value="1"/>
</dbReference>
<evidence type="ECO:0008006" key="6">
    <source>
        <dbReference type="Google" id="ProtNLM"/>
    </source>
</evidence>
<reference evidence="4 5" key="1">
    <citation type="submission" date="2019-06" db="EMBL/GenBank/DDBJ databases">
        <title>YIM 131921 draft genome.</title>
        <authorList>
            <person name="Jiang L."/>
        </authorList>
    </citation>
    <scope>NUCLEOTIDE SEQUENCE [LARGE SCALE GENOMIC DNA]</scope>
    <source>
        <strain evidence="4 5">YIM 131921</strain>
    </source>
</reference>
<keyword evidence="1" id="KW-0732">Signal</keyword>
<evidence type="ECO:0000259" key="3">
    <source>
        <dbReference type="Pfam" id="PF17996"/>
    </source>
</evidence>